<evidence type="ECO:0000313" key="2">
    <source>
        <dbReference type="EMBL" id="KAK1739710.1"/>
    </source>
</evidence>
<feature type="chain" id="PRO_5042245668" description="Haloacid dehalogenase-like hydrolase" evidence="1">
    <location>
        <begin position="19"/>
        <end position="323"/>
    </location>
</feature>
<name>A0AAD9DBH7_9STRA</name>
<evidence type="ECO:0008006" key="4">
    <source>
        <dbReference type="Google" id="ProtNLM"/>
    </source>
</evidence>
<dbReference type="Proteomes" id="UP001224775">
    <property type="component" value="Unassembled WGS sequence"/>
</dbReference>
<accession>A0AAD9DBH7</accession>
<gene>
    <name evidence="2" type="ORF">QTG54_009469</name>
</gene>
<dbReference type="InterPro" id="IPR023214">
    <property type="entry name" value="HAD_sf"/>
</dbReference>
<dbReference type="PROSITE" id="PS01228">
    <property type="entry name" value="COF_1"/>
    <property type="match status" value="1"/>
</dbReference>
<feature type="signal peptide" evidence="1">
    <location>
        <begin position="1"/>
        <end position="18"/>
    </location>
</feature>
<dbReference type="InterPro" id="IPR023198">
    <property type="entry name" value="PGP-like_dom2"/>
</dbReference>
<keyword evidence="3" id="KW-1185">Reference proteome</keyword>
<comment type="caution">
    <text evidence="2">The sequence shown here is derived from an EMBL/GenBank/DDBJ whole genome shotgun (WGS) entry which is preliminary data.</text>
</comment>
<dbReference type="PANTHER" id="PTHR43885:SF1">
    <property type="entry name" value="SUPERFAMILY HYDROLASE, PUTATIVE (AFU_ORTHOLOGUE AFUA_4G13290)-RELATED"/>
    <property type="match status" value="1"/>
</dbReference>
<dbReference type="PANTHER" id="PTHR43885">
    <property type="entry name" value="HALOACID DEHALOGENASE-LIKE HYDROLASE"/>
    <property type="match status" value="1"/>
</dbReference>
<dbReference type="Pfam" id="PF00702">
    <property type="entry name" value="Hydrolase"/>
    <property type="match status" value="1"/>
</dbReference>
<dbReference type="AlphaFoldDB" id="A0AAD9DBH7"/>
<evidence type="ECO:0000313" key="3">
    <source>
        <dbReference type="Proteomes" id="UP001224775"/>
    </source>
</evidence>
<reference evidence="2" key="1">
    <citation type="submission" date="2023-06" db="EMBL/GenBank/DDBJ databases">
        <title>Survivors Of The Sea: Transcriptome response of Skeletonema marinoi to long-term dormancy.</title>
        <authorList>
            <person name="Pinder M.I.M."/>
            <person name="Kourtchenko O."/>
            <person name="Robertson E.K."/>
            <person name="Larsson T."/>
            <person name="Maumus F."/>
            <person name="Osuna-Cruz C.M."/>
            <person name="Vancaester E."/>
            <person name="Stenow R."/>
            <person name="Vandepoele K."/>
            <person name="Ploug H."/>
            <person name="Bruchert V."/>
            <person name="Godhe A."/>
            <person name="Topel M."/>
        </authorList>
    </citation>
    <scope>NUCLEOTIDE SEQUENCE</scope>
    <source>
        <strain evidence="2">R05AC</strain>
    </source>
</reference>
<protein>
    <recommendedName>
        <fullName evidence="4">Haloacid dehalogenase-like hydrolase</fullName>
    </recommendedName>
</protein>
<dbReference type="EMBL" id="JATAAI010000017">
    <property type="protein sequence ID" value="KAK1739710.1"/>
    <property type="molecule type" value="Genomic_DNA"/>
</dbReference>
<keyword evidence="1" id="KW-0732">Signal</keyword>
<sequence>MFYSFLASLVLCISQASSFSTLITFDVDGTLVSSSPGWEMGAHGRSFAHAVNSVLMKNDDAAGGTIPQLLEKHEFHGSTDGLILMRLARKMMGESFDKEDAASKLDLMMDTMYQFVSECNDDEVRKGIAPLPGAIQTLETLASYDDVAFGLVTGNVEGIARRKMHALGIYDAGALTSLSKPPQLGGRVWEGMEDKRFLGGFGSDFCSGDIDDPTRNYLDRGEQLAICVQRCVEELCHPDHQIERVIHVGDAPADILAAKNYAHHPSKPKNVSVGVIGVATGSYSVDELRDLCGERIPGVWEPIILNEGVGVGNMEAFIRACGL</sequence>
<dbReference type="SUPFAM" id="SSF56784">
    <property type="entry name" value="HAD-like"/>
    <property type="match status" value="1"/>
</dbReference>
<dbReference type="Gene3D" id="1.10.150.240">
    <property type="entry name" value="Putative phosphatase, domain 2"/>
    <property type="match status" value="1"/>
</dbReference>
<organism evidence="2 3">
    <name type="scientific">Skeletonema marinoi</name>
    <dbReference type="NCBI Taxonomy" id="267567"/>
    <lineage>
        <taxon>Eukaryota</taxon>
        <taxon>Sar</taxon>
        <taxon>Stramenopiles</taxon>
        <taxon>Ochrophyta</taxon>
        <taxon>Bacillariophyta</taxon>
        <taxon>Coscinodiscophyceae</taxon>
        <taxon>Thalassiosirophycidae</taxon>
        <taxon>Thalassiosirales</taxon>
        <taxon>Skeletonemataceae</taxon>
        <taxon>Skeletonema</taxon>
        <taxon>Skeletonema marinoi-dohrnii complex</taxon>
    </lineage>
</organism>
<proteinExistence type="predicted"/>
<dbReference type="Gene3D" id="3.40.50.1000">
    <property type="entry name" value="HAD superfamily/HAD-like"/>
    <property type="match status" value="1"/>
</dbReference>
<dbReference type="InterPro" id="IPR036412">
    <property type="entry name" value="HAD-like_sf"/>
</dbReference>
<evidence type="ECO:0000256" key="1">
    <source>
        <dbReference type="SAM" id="SignalP"/>
    </source>
</evidence>